<dbReference type="EMBL" id="CDQK01000003">
    <property type="protein sequence ID" value="CEP22270.1"/>
    <property type="molecule type" value="Genomic_DNA"/>
</dbReference>
<organism evidence="2 4">
    <name type="scientific">Cyberlindnera jadinii (strain ATCC 18201 / CBS 1600 / BCRC 20928 / JCM 3617 / NBRC 0987 / NRRL Y-1542)</name>
    <name type="common">Torula yeast</name>
    <name type="synonym">Candida utilis</name>
    <dbReference type="NCBI Taxonomy" id="983966"/>
    <lineage>
        <taxon>Eukaryota</taxon>
        <taxon>Fungi</taxon>
        <taxon>Dikarya</taxon>
        <taxon>Ascomycota</taxon>
        <taxon>Saccharomycotina</taxon>
        <taxon>Saccharomycetes</taxon>
        <taxon>Phaffomycetales</taxon>
        <taxon>Phaffomycetaceae</taxon>
        <taxon>Cyberlindnera</taxon>
    </lineage>
</organism>
<evidence type="ECO:0000313" key="5">
    <source>
        <dbReference type="Proteomes" id="UP000094389"/>
    </source>
</evidence>
<dbReference type="Proteomes" id="UP000094389">
    <property type="component" value="Unassembled WGS sequence"/>
</dbReference>
<proteinExistence type="predicted"/>
<dbReference type="Proteomes" id="UP000038830">
    <property type="component" value="Unassembled WGS sequence"/>
</dbReference>
<accession>A0A1E4RZL6</accession>
<keyword evidence="1" id="KW-1133">Transmembrane helix</keyword>
<gene>
    <name evidence="2" type="ORF">BN1211_2577</name>
    <name evidence="3" type="ORF">CYBJADRAFT_99027</name>
</gene>
<sequence>MVGMKGLPQPYNLNPKKTSWLTTPQKRLLFYALALFSIGFIIYSSIPPRDQPTEIIIDTEKISGGKLKRVGDGLDNVGDDTGAVVSRAVQKDSNNSPLL</sequence>
<protein>
    <submittedName>
        <fullName evidence="2">Uncharacterized protein</fullName>
    </submittedName>
</protein>
<dbReference type="RefSeq" id="XP_020069732.1">
    <property type="nucleotide sequence ID" value="XM_020218047.1"/>
</dbReference>
<evidence type="ECO:0000256" key="1">
    <source>
        <dbReference type="SAM" id="Phobius"/>
    </source>
</evidence>
<dbReference type="OrthoDB" id="10577522at2759"/>
<reference evidence="2" key="1">
    <citation type="submission" date="2014-12" db="EMBL/GenBank/DDBJ databases">
        <authorList>
            <person name="Jaenicke S."/>
        </authorList>
    </citation>
    <scope>NUCLEOTIDE SEQUENCE [LARGE SCALE GENOMIC DNA]</scope>
    <source>
        <strain evidence="2">CBS1600</strain>
    </source>
</reference>
<dbReference type="GeneID" id="30992443"/>
<dbReference type="EMBL" id="KV453933">
    <property type="protein sequence ID" value="ODV72693.1"/>
    <property type="molecule type" value="Genomic_DNA"/>
</dbReference>
<evidence type="ECO:0000313" key="4">
    <source>
        <dbReference type="Proteomes" id="UP000038830"/>
    </source>
</evidence>
<keyword evidence="1" id="KW-0812">Transmembrane</keyword>
<reference evidence="4" key="2">
    <citation type="journal article" date="2015" name="J. Biotechnol.">
        <title>The structure of the Cyberlindnera jadinii genome and its relation to Candida utilis analyzed by the occurrence of single nucleotide polymorphisms.</title>
        <authorList>
            <person name="Rupp O."/>
            <person name="Brinkrolf K."/>
            <person name="Buerth C."/>
            <person name="Kunigo M."/>
            <person name="Schneider J."/>
            <person name="Jaenicke S."/>
            <person name="Goesmann A."/>
            <person name="Puehler A."/>
            <person name="Jaeger K.-E."/>
            <person name="Ernst J.F."/>
        </authorList>
    </citation>
    <scope>NUCLEOTIDE SEQUENCE [LARGE SCALE GENOMIC DNA]</scope>
    <source>
        <strain evidence="4">ATCC 18201 / CBS 1600 / BCRC 20928 / JCM 3617 / NBRC 0987 / NRRL Y-1542</strain>
    </source>
</reference>
<keyword evidence="5" id="KW-1185">Reference proteome</keyword>
<evidence type="ECO:0000313" key="3">
    <source>
        <dbReference type="EMBL" id="ODV72693.1"/>
    </source>
</evidence>
<feature type="transmembrane region" description="Helical" evidence="1">
    <location>
        <begin position="28"/>
        <end position="46"/>
    </location>
</feature>
<reference evidence="3 5" key="3">
    <citation type="journal article" date="2016" name="Proc. Natl. Acad. Sci. U.S.A.">
        <title>Comparative genomics of biotechnologically important yeasts.</title>
        <authorList>
            <person name="Riley R."/>
            <person name="Haridas S."/>
            <person name="Wolfe K.H."/>
            <person name="Lopes M.R."/>
            <person name="Hittinger C.T."/>
            <person name="Goeker M."/>
            <person name="Salamov A.A."/>
            <person name="Wisecaver J.H."/>
            <person name="Long T.M."/>
            <person name="Calvey C.H."/>
            <person name="Aerts A.L."/>
            <person name="Barry K.W."/>
            <person name="Choi C."/>
            <person name="Clum A."/>
            <person name="Coughlan A.Y."/>
            <person name="Deshpande S."/>
            <person name="Douglass A.P."/>
            <person name="Hanson S.J."/>
            <person name="Klenk H.-P."/>
            <person name="LaButti K.M."/>
            <person name="Lapidus A."/>
            <person name="Lindquist E.A."/>
            <person name="Lipzen A.M."/>
            <person name="Meier-Kolthoff J.P."/>
            <person name="Ohm R.A."/>
            <person name="Otillar R.P."/>
            <person name="Pangilinan J.L."/>
            <person name="Peng Y."/>
            <person name="Rokas A."/>
            <person name="Rosa C.A."/>
            <person name="Scheuner C."/>
            <person name="Sibirny A.A."/>
            <person name="Slot J.C."/>
            <person name="Stielow J.B."/>
            <person name="Sun H."/>
            <person name="Kurtzman C.P."/>
            <person name="Blackwell M."/>
            <person name="Grigoriev I.V."/>
            <person name="Jeffries T.W."/>
        </authorList>
    </citation>
    <scope>NUCLEOTIDE SEQUENCE [LARGE SCALE GENOMIC DNA]</scope>
    <source>
        <strain evidence="5">ATCC 18201 / CBS 1600 / BCRC 20928 / JCM 3617 / NBRC 0987 / NRRL Y-1542</strain>
        <strain evidence="3">NRRL Y-1542</strain>
    </source>
</reference>
<name>A0A0H5C2U0_CYBJN</name>
<dbReference type="AlphaFoldDB" id="A0A0H5C2U0"/>
<evidence type="ECO:0000313" key="2">
    <source>
        <dbReference type="EMBL" id="CEP22270.1"/>
    </source>
</evidence>
<keyword evidence="1" id="KW-0472">Membrane</keyword>
<accession>A0A0H5C2U0</accession>